<reference evidence="1" key="2">
    <citation type="journal article" date="2015" name="Data Brief">
        <title>Shoot transcriptome of the giant reed, Arundo donax.</title>
        <authorList>
            <person name="Barrero R.A."/>
            <person name="Guerrero F.D."/>
            <person name="Moolhuijzen P."/>
            <person name="Goolsby J.A."/>
            <person name="Tidwell J."/>
            <person name="Bellgard S.E."/>
            <person name="Bellgard M.I."/>
        </authorList>
    </citation>
    <scope>NUCLEOTIDE SEQUENCE</scope>
    <source>
        <tissue evidence="1">Shoot tissue taken approximately 20 cm above the soil surface</tissue>
    </source>
</reference>
<reference evidence="1" key="1">
    <citation type="submission" date="2014-09" db="EMBL/GenBank/DDBJ databases">
        <authorList>
            <person name="Magalhaes I.L.F."/>
            <person name="Oliveira U."/>
            <person name="Santos F.R."/>
            <person name="Vidigal T.H.D.A."/>
            <person name="Brescovit A.D."/>
            <person name="Santos A.J."/>
        </authorList>
    </citation>
    <scope>NUCLEOTIDE SEQUENCE</scope>
    <source>
        <tissue evidence="1">Shoot tissue taken approximately 20 cm above the soil surface</tissue>
    </source>
</reference>
<dbReference type="AlphaFoldDB" id="A0A0A9GHE7"/>
<protein>
    <submittedName>
        <fullName evidence="1">Uncharacterized protein</fullName>
    </submittedName>
</protein>
<proteinExistence type="predicted"/>
<accession>A0A0A9GHE7</accession>
<name>A0A0A9GHE7_ARUDO</name>
<sequence length="50" mass="5777">MILHAPIKVLPLLYHIPCTDILLLDRLHSFYPRNSKCWHVNLSAIIVLNA</sequence>
<dbReference type="EMBL" id="GBRH01177818">
    <property type="protein sequence ID" value="JAE20078.1"/>
    <property type="molecule type" value="Transcribed_RNA"/>
</dbReference>
<evidence type="ECO:0000313" key="1">
    <source>
        <dbReference type="EMBL" id="JAE20078.1"/>
    </source>
</evidence>
<organism evidence="1">
    <name type="scientific">Arundo donax</name>
    <name type="common">Giant reed</name>
    <name type="synonym">Donax arundinaceus</name>
    <dbReference type="NCBI Taxonomy" id="35708"/>
    <lineage>
        <taxon>Eukaryota</taxon>
        <taxon>Viridiplantae</taxon>
        <taxon>Streptophyta</taxon>
        <taxon>Embryophyta</taxon>
        <taxon>Tracheophyta</taxon>
        <taxon>Spermatophyta</taxon>
        <taxon>Magnoliopsida</taxon>
        <taxon>Liliopsida</taxon>
        <taxon>Poales</taxon>
        <taxon>Poaceae</taxon>
        <taxon>PACMAD clade</taxon>
        <taxon>Arundinoideae</taxon>
        <taxon>Arundineae</taxon>
        <taxon>Arundo</taxon>
    </lineage>
</organism>